<dbReference type="InterPro" id="IPR040316">
    <property type="entry name" value="INTS5"/>
</dbReference>
<dbReference type="GO" id="GO:0032039">
    <property type="term" value="C:integrator complex"/>
    <property type="evidence" value="ECO:0007669"/>
    <property type="project" value="InterPro"/>
</dbReference>
<dbReference type="Pfam" id="PF14837">
    <property type="entry name" value="INTS5_N"/>
    <property type="match status" value="1"/>
</dbReference>
<proteinExistence type="predicted"/>
<dbReference type="PANTHER" id="PTHR31697">
    <property type="entry name" value="INTEGRATOR COMPLEX SUBUNIT 5"/>
    <property type="match status" value="1"/>
</dbReference>
<dbReference type="PANTHER" id="PTHR31697:SF2">
    <property type="entry name" value="INTEGRATOR COMPLEX SUBUNIT 5"/>
    <property type="match status" value="1"/>
</dbReference>
<organism evidence="3 4">
    <name type="scientific">Ridgeia piscesae</name>
    <name type="common">Tubeworm</name>
    <dbReference type="NCBI Taxonomy" id="27915"/>
    <lineage>
        <taxon>Eukaryota</taxon>
        <taxon>Metazoa</taxon>
        <taxon>Spiralia</taxon>
        <taxon>Lophotrochozoa</taxon>
        <taxon>Annelida</taxon>
        <taxon>Polychaeta</taxon>
        <taxon>Sedentaria</taxon>
        <taxon>Canalipalpata</taxon>
        <taxon>Sabellida</taxon>
        <taxon>Siboglinidae</taxon>
        <taxon>Ridgeia</taxon>
    </lineage>
</organism>
<evidence type="ECO:0000313" key="3">
    <source>
        <dbReference type="EMBL" id="KAK2189102.1"/>
    </source>
</evidence>
<dbReference type="Proteomes" id="UP001209878">
    <property type="component" value="Unassembled WGS sequence"/>
</dbReference>
<feature type="domain" description="Integrator complex subunit 5 C-terminal" evidence="2">
    <location>
        <begin position="226"/>
        <end position="934"/>
    </location>
</feature>
<comment type="caution">
    <text evidence="3">The sequence shown here is derived from an EMBL/GenBank/DDBJ whole genome shotgun (WGS) entry which is preliminary data.</text>
</comment>
<protein>
    <recommendedName>
        <fullName evidence="5">Integrator complex subunit 5</fullName>
    </recommendedName>
</protein>
<evidence type="ECO:0000313" key="4">
    <source>
        <dbReference type="Proteomes" id="UP001209878"/>
    </source>
</evidence>
<evidence type="ECO:0008006" key="5">
    <source>
        <dbReference type="Google" id="ProtNLM"/>
    </source>
</evidence>
<dbReference type="InterPro" id="IPR029445">
    <property type="entry name" value="INTS5_N"/>
</dbReference>
<keyword evidence="4" id="KW-1185">Reference proteome</keyword>
<accession>A0AAD9UH82</accession>
<dbReference type="InterPro" id="IPR029444">
    <property type="entry name" value="INTS5_C"/>
</dbReference>
<feature type="domain" description="Integrator complex subunit 5 N-terminal" evidence="1">
    <location>
        <begin position="6"/>
        <end position="207"/>
    </location>
</feature>
<dbReference type="GO" id="GO:0034472">
    <property type="term" value="P:snRNA 3'-end processing"/>
    <property type="evidence" value="ECO:0007669"/>
    <property type="project" value="TreeGrafter"/>
</dbReference>
<dbReference type="SUPFAM" id="SSF48371">
    <property type="entry name" value="ARM repeat"/>
    <property type="match status" value="1"/>
</dbReference>
<dbReference type="InterPro" id="IPR016024">
    <property type="entry name" value="ARM-type_fold"/>
</dbReference>
<gene>
    <name evidence="3" type="ORF">NP493_115g08009</name>
</gene>
<dbReference type="EMBL" id="JAODUO010000114">
    <property type="protein sequence ID" value="KAK2189102.1"/>
    <property type="molecule type" value="Genomic_DNA"/>
</dbReference>
<evidence type="ECO:0000259" key="2">
    <source>
        <dbReference type="Pfam" id="PF14838"/>
    </source>
</evidence>
<evidence type="ECO:0000259" key="1">
    <source>
        <dbReference type="Pfam" id="PF14837"/>
    </source>
</evidence>
<dbReference type="AlphaFoldDB" id="A0AAD9UH82"/>
<sequence length="949" mass="105571">MLCLQLILKQVKTFVTGSTYGRKICINELVQSAVFLLEHLPSARQAVLQYLSSVFHDAVNNEFVSKDTSDIVGARLDSIINDVQQVMMKLVKGNADAWAPIISAWSIELLGHISSLYADRHGVPHTSSLNELLQKWMTCVPTKVLIEIASECFASMIGGAPDVCVDALLEASVKHSPHFDWVVAHIGSCFPKTIITRVLMYGLEDYYIHGSSQSVVTTSSEEKIPKMASVVGILGHLAGHHSRDIRQALLTLFQESLQPSGSEMQQCAVPFMLQLASMSPMLLTVIATNLVHTLTTPVMNRLAEQFKKIGQSDDYNSLISLVVHLLMRTEDGAYTVMEFLFETASPSNSTESSDAMETDEEALTVSVQLTCVSVIERLLIDLQRVVHNRSNYGSSEVALLSSLRSHMVALCEQLTSASGKRHVWLSKLLTNLAVHCGENDAANILCHIALTTTQQDQLWVFLGVQQQAEIQHPQVLENAIQHILDTVHMTSTPDSQRHLVLTNLLWLVRTEESSVQKKMATQTQETIQMQSSVCHVLQNHLVSFASLLYSDNLALAKVAMEIVNDVGLPEKRDITMITKLCAATVVLLLHSLQLTDMTEKCHISGICRSCMQKLSQHSTAQRMLLRFLLEGALSSEHSPTLGGRTELVTDSDSGSLTIDQSAGQVSLLQENRHLATTIVKTRSQLSIFHAGVIGQGHKRLPRPPLFTPETLTANRHIFLNAFAACTHETHTRKSSSTIEDDDPAVVNTVSHMTPKLARILALLMIELVSPDVMYNGIPWPEEEFMKVTIERDLLIKKKFENNPVLWDILKFLSAAPGAMCYCSVIIRGLVATLLAHWETSLNKSTRHSPWHLEASVNIVECMWKGQILLPPLCHVAEIFHLLTPYEVHMLLKVIWRYVKENPPVPDPREDQSSGCYERYTQVLRSILHGNIDKLGTFYARFFTTTAASK</sequence>
<name>A0AAD9UH82_RIDPI</name>
<reference evidence="3" key="1">
    <citation type="journal article" date="2023" name="Mol. Biol. Evol.">
        <title>Third-Generation Sequencing Reveals the Adaptive Role of the Epigenome in Three Deep-Sea Polychaetes.</title>
        <authorList>
            <person name="Perez M."/>
            <person name="Aroh O."/>
            <person name="Sun Y."/>
            <person name="Lan Y."/>
            <person name="Juniper S.K."/>
            <person name="Young C.R."/>
            <person name="Angers B."/>
            <person name="Qian P.Y."/>
        </authorList>
    </citation>
    <scope>NUCLEOTIDE SEQUENCE</scope>
    <source>
        <strain evidence="3">R07B-5</strain>
    </source>
</reference>
<dbReference type="Pfam" id="PF14838">
    <property type="entry name" value="INTS5_C"/>
    <property type="match status" value="1"/>
</dbReference>